<keyword evidence="5" id="KW-1185">Reference proteome</keyword>
<dbReference type="Proteomes" id="UP000014158">
    <property type="component" value="Unassembled WGS sequence"/>
</dbReference>
<dbReference type="HOGENOM" id="CLU_3327611_0_0_9"/>
<sequence length="38" mass="4548">MDMKKAKELYEKSNDKNVGLQPQPKEIENIKEEKEEKK</sequence>
<evidence type="ECO:0000256" key="1">
    <source>
        <dbReference type="SAM" id="MobiDB-lite"/>
    </source>
</evidence>
<evidence type="ECO:0000313" key="4">
    <source>
        <dbReference type="Proteomes" id="UP000013877"/>
    </source>
</evidence>
<gene>
    <name evidence="3" type="ORF">I590_01701</name>
    <name evidence="2" type="ORF">UAK_00235</name>
</gene>
<evidence type="ECO:0000313" key="3">
    <source>
        <dbReference type="EMBL" id="EOT78164.1"/>
    </source>
</evidence>
<dbReference type="eggNOG" id="ENOG50306R8">
    <property type="taxonomic scope" value="Bacteria"/>
</dbReference>
<comment type="caution">
    <text evidence="2">The sequence shown here is derived from an EMBL/GenBank/DDBJ whole genome shotgun (WGS) entry which is preliminary data.</text>
</comment>
<feature type="region of interest" description="Disordered" evidence="1">
    <location>
        <begin position="1"/>
        <end position="38"/>
    </location>
</feature>
<accession>R2S1H3</accession>
<feature type="compositionally biased region" description="Basic and acidic residues" evidence="1">
    <location>
        <begin position="1"/>
        <end position="15"/>
    </location>
</feature>
<evidence type="ECO:0000313" key="5">
    <source>
        <dbReference type="Proteomes" id="UP000014158"/>
    </source>
</evidence>
<name>R2S1H3_9ENTE</name>
<proteinExistence type="predicted"/>
<reference evidence="3 5" key="2">
    <citation type="submission" date="2013-03" db="EMBL/GenBank/DDBJ databases">
        <title>The Genome Sequence of Enterococcus raffinosus ATCC_49464 (PacBio/Illumina hybrid assembly).</title>
        <authorList>
            <consortium name="The Broad Institute Genomics Platform"/>
            <consortium name="The Broad Institute Genome Sequencing Center for Infectious Disease"/>
            <person name="Earl A."/>
            <person name="Russ C."/>
            <person name="Gilmore M."/>
            <person name="Surin D."/>
            <person name="Walker B."/>
            <person name="Young S."/>
            <person name="Zeng Q."/>
            <person name="Gargeya S."/>
            <person name="Fitzgerald M."/>
            <person name="Haas B."/>
            <person name="Abouelleil A."/>
            <person name="Allen A.W."/>
            <person name="Alvarado L."/>
            <person name="Arachchi H.M."/>
            <person name="Berlin A.M."/>
            <person name="Chapman S.B."/>
            <person name="Gainer-Dewar J."/>
            <person name="Goldberg J."/>
            <person name="Griggs A."/>
            <person name="Gujja S."/>
            <person name="Hansen M."/>
            <person name="Howarth C."/>
            <person name="Imamovic A."/>
            <person name="Ireland A."/>
            <person name="Larimer J."/>
            <person name="McCowan C."/>
            <person name="Murphy C."/>
            <person name="Pearson M."/>
            <person name="Poon T.W."/>
            <person name="Priest M."/>
            <person name="Roberts A."/>
            <person name="Saif S."/>
            <person name="Shea T."/>
            <person name="Sisk P."/>
            <person name="Sykes S."/>
            <person name="Wortman J."/>
            <person name="Nusbaum C."/>
            <person name="Birren B."/>
        </authorList>
    </citation>
    <scope>NUCLEOTIDE SEQUENCE [LARGE SCALE GENOMIC DNA]</scope>
    <source>
        <strain evidence="3 5">ATCC 49464</strain>
    </source>
</reference>
<dbReference type="EMBL" id="AJAL01000001">
    <property type="protein sequence ID" value="EOH81999.1"/>
    <property type="molecule type" value="Genomic_DNA"/>
</dbReference>
<reference evidence="2 4" key="1">
    <citation type="submission" date="2013-02" db="EMBL/GenBank/DDBJ databases">
        <title>The Genome Sequence of Enterococcus raffinosus ATCC_49464.</title>
        <authorList>
            <consortium name="The Broad Institute Genome Sequencing Platform"/>
            <consortium name="The Broad Institute Genome Sequencing Center for Infectious Disease"/>
            <person name="Earl A.M."/>
            <person name="Gilmore M.S."/>
            <person name="Lebreton F."/>
            <person name="Walker B."/>
            <person name="Young S.K."/>
            <person name="Zeng Q."/>
            <person name="Gargeya S."/>
            <person name="Fitzgerald M."/>
            <person name="Haas B."/>
            <person name="Abouelleil A."/>
            <person name="Alvarado L."/>
            <person name="Arachchi H.M."/>
            <person name="Berlin A.M."/>
            <person name="Chapman S.B."/>
            <person name="Dewar J."/>
            <person name="Goldberg J."/>
            <person name="Griggs A."/>
            <person name="Gujja S."/>
            <person name="Hansen M."/>
            <person name="Howarth C."/>
            <person name="Imamovic A."/>
            <person name="Larimer J."/>
            <person name="McCowan C."/>
            <person name="Murphy C."/>
            <person name="Neiman D."/>
            <person name="Pearson M."/>
            <person name="Priest M."/>
            <person name="Roberts A."/>
            <person name="Saif S."/>
            <person name="Shea T."/>
            <person name="Sisk P."/>
            <person name="Sykes S."/>
            <person name="Wortman J."/>
            <person name="Nusbaum C."/>
            <person name="Birren B."/>
        </authorList>
    </citation>
    <scope>NUCLEOTIDE SEQUENCE [LARGE SCALE GENOMIC DNA]</scope>
    <source>
        <strain evidence="2 4">ATCC 49464</strain>
    </source>
</reference>
<organism evidence="2 4">
    <name type="scientific">Enterococcus raffinosus ATCC 49464</name>
    <dbReference type="NCBI Taxonomy" id="1158602"/>
    <lineage>
        <taxon>Bacteria</taxon>
        <taxon>Bacillati</taxon>
        <taxon>Bacillota</taxon>
        <taxon>Bacilli</taxon>
        <taxon>Lactobacillales</taxon>
        <taxon>Enterococcaceae</taxon>
        <taxon>Enterococcus</taxon>
    </lineage>
</organism>
<dbReference type="Proteomes" id="UP000013877">
    <property type="component" value="Unassembled WGS sequence"/>
</dbReference>
<feature type="compositionally biased region" description="Basic and acidic residues" evidence="1">
    <location>
        <begin position="25"/>
        <end position="38"/>
    </location>
</feature>
<dbReference type="AlphaFoldDB" id="R2S1H3"/>
<evidence type="ECO:0000313" key="2">
    <source>
        <dbReference type="EMBL" id="EOH81999.1"/>
    </source>
</evidence>
<protein>
    <submittedName>
        <fullName evidence="2">Uncharacterized protein</fullName>
    </submittedName>
</protein>
<dbReference type="PATRIC" id="fig|1158602.3.peg.237"/>
<dbReference type="EMBL" id="ASWF01000002">
    <property type="protein sequence ID" value="EOT78164.1"/>
    <property type="molecule type" value="Genomic_DNA"/>
</dbReference>